<keyword evidence="7" id="KW-1185">Reference proteome</keyword>
<comment type="caution">
    <text evidence="6">The sequence shown here is derived from an EMBL/GenBank/DDBJ whole genome shotgun (WGS) entry which is preliminary data.</text>
</comment>
<sequence length="295" mass="31495">MLIRVGAVSVSLDLLRTFLAVYRSGSVTRAAGLLGLSQPAVTGHIKALEQALERPLFDRVPRGMAPTAAADRLARRVAVPLDSLEELVLGDSGGPAEVFGRVVHLGGPAELTCARVLPCLAPMITAGLQLRVTLGLPDRLLSELAEGALDLVVSTLRPRRRGLVVEPLCDEDFVLVASAGWEGEGLDRAPLIAYGENLPILRRYWRTVFDTRLTRAPAVVVPDLRGVLAAVVAGAGVTVLPRYLCADELADGRLRLLLDPELAPINTLFLVSRAGAANPAGTAVRRHLLLQARTW</sequence>
<feature type="domain" description="HTH lysR-type" evidence="5">
    <location>
        <begin position="10"/>
        <end position="67"/>
    </location>
</feature>
<dbReference type="InterPro" id="IPR036390">
    <property type="entry name" value="WH_DNA-bd_sf"/>
</dbReference>
<protein>
    <submittedName>
        <fullName evidence="6">LysR family transcriptional regulator</fullName>
    </submittedName>
</protein>
<evidence type="ECO:0000313" key="6">
    <source>
        <dbReference type="EMBL" id="MFC7388176.1"/>
    </source>
</evidence>
<dbReference type="Pfam" id="PF03466">
    <property type="entry name" value="LysR_substrate"/>
    <property type="match status" value="1"/>
</dbReference>
<gene>
    <name evidence="6" type="ORF">ACFQSB_38625</name>
</gene>
<evidence type="ECO:0000256" key="1">
    <source>
        <dbReference type="ARBA" id="ARBA00009437"/>
    </source>
</evidence>
<dbReference type="SUPFAM" id="SSF53850">
    <property type="entry name" value="Periplasmic binding protein-like II"/>
    <property type="match status" value="1"/>
</dbReference>
<dbReference type="PRINTS" id="PR00039">
    <property type="entry name" value="HTHLYSR"/>
</dbReference>
<keyword evidence="4" id="KW-0804">Transcription</keyword>
<dbReference type="InterPro" id="IPR036388">
    <property type="entry name" value="WH-like_DNA-bd_sf"/>
</dbReference>
<organism evidence="6 7">
    <name type="scientific">Sphaerisporangium rhizosphaerae</name>
    <dbReference type="NCBI Taxonomy" id="2269375"/>
    <lineage>
        <taxon>Bacteria</taxon>
        <taxon>Bacillati</taxon>
        <taxon>Actinomycetota</taxon>
        <taxon>Actinomycetes</taxon>
        <taxon>Streptosporangiales</taxon>
        <taxon>Streptosporangiaceae</taxon>
        <taxon>Sphaerisporangium</taxon>
    </lineage>
</organism>
<accession>A0ABW2PIH8</accession>
<evidence type="ECO:0000256" key="4">
    <source>
        <dbReference type="ARBA" id="ARBA00023163"/>
    </source>
</evidence>
<dbReference type="Proteomes" id="UP001596496">
    <property type="component" value="Unassembled WGS sequence"/>
</dbReference>
<evidence type="ECO:0000256" key="3">
    <source>
        <dbReference type="ARBA" id="ARBA00023125"/>
    </source>
</evidence>
<comment type="similarity">
    <text evidence="1">Belongs to the LysR transcriptional regulatory family.</text>
</comment>
<reference evidence="7" key="1">
    <citation type="journal article" date="2019" name="Int. J. Syst. Evol. Microbiol.">
        <title>The Global Catalogue of Microorganisms (GCM) 10K type strain sequencing project: providing services to taxonomists for standard genome sequencing and annotation.</title>
        <authorList>
            <consortium name="The Broad Institute Genomics Platform"/>
            <consortium name="The Broad Institute Genome Sequencing Center for Infectious Disease"/>
            <person name="Wu L."/>
            <person name="Ma J."/>
        </authorList>
    </citation>
    <scope>NUCLEOTIDE SEQUENCE [LARGE SCALE GENOMIC DNA]</scope>
    <source>
        <strain evidence="7">CECT 7649</strain>
    </source>
</reference>
<evidence type="ECO:0000313" key="7">
    <source>
        <dbReference type="Proteomes" id="UP001596496"/>
    </source>
</evidence>
<evidence type="ECO:0000259" key="5">
    <source>
        <dbReference type="PROSITE" id="PS50931"/>
    </source>
</evidence>
<dbReference type="CDD" id="cd05466">
    <property type="entry name" value="PBP2_LTTR_substrate"/>
    <property type="match status" value="1"/>
</dbReference>
<dbReference type="SUPFAM" id="SSF46785">
    <property type="entry name" value="Winged helix' DNA-binding domain"/>
    <property type="match status" value="1"/>
</dbReference>
<proteinExistence type="inferred from homology"/>
<dbReference type="Gene3D" id="3.40.190.290">
    <property type="match status" value="1"/>
</dbReference>
<dbReference type="Gene3D" id="1.10.10.10">
    <property type="entry name" value="Winged helix-like DNA-binding domain superfamily/Winged helix DNA-binding domain"/>
    <property type="match status" value="1"/>
</dbReference>
<dbReference type="PANTHER" id="PTHR30126:SF39">
    <property type="entry name" value="HTH-TYPE TRANSCRIPTIONAL REGULATOR CYSL"/>
    <property type="match status" value="1"/>
</dbReference>
<dbReference type="InterPro" id="IPR000847">
    <property type="entry name" value="LysR_HTH_N"/>
</dbReference>
<dbReference type="Pfam" id="PF00126">
    <property type="entry name" value="HTH_1"/>
    <property type="match status" value="1"/>
</dbReference>
<name>A0ABW2PIH8_9ACTN</name>
<dbReference type="PROSITE" id="PS50931">
    <property type="entry name" value="HTH_LYSR"/>
    <property type="match status" value="1"/>
</dbReference>
<dbReference type="EMBL" id="JBHTCG010000054">
    <property type="protein sequence ID" value="MFC7388176.1"/>
    <property type="molecule type" value="Genomic_DNA"/>
</dbReference>
<dbReference type="InterPro" id="IPR005119">
    <property type="entry name" value="LysR_subst-bd"/>
</dbReference>
<keyword evidence="3" id="KW-0238">DNA-binding</keyword>
<keyword evidence="2" id="KW-0805">Transcription regulation</keyword>
<dbReference type="PANTHER" id="PTHR30126">
    <property type="entry name" value="HTH-TYPE TRANSCRIPTIONAL REGULATOR"/>
    <property type="match status" value="1"/>
</dbReference>
<dbReference type="RefSeq" id="WP_380832192.1">
    <property type="nucleotide sequence ID" value="NZ_JBHTCG010000054.1"/>
</dbReference>
<evidence type="ECO:0000256" key="2">
    <source>
        <dbReference type="ARBA" id="ARBA00023015"/>
    </source>
</evidence>